<sequence length="31" mass="3585">SISQVIIDLDKLSLVLSHTKLFKLYHKSEDN</sequence>
<reference evidence="1" key="1">
    <citation type="submission" date="2020-08" db="EMBL/GenBank/DDBJ databases">
        <title>Genome sequencing and assembly of the red palm weevil Rhynchophorus ferrugineus.</title>
        <authorList>
            <person name="Dias G.B."/>
            <person name="Bergman C.M."/>
            <person name="Manee M."/>
        </authorList>
    </citation>
    <scope>NUCLEOTIDE SEQUENCE</scope>
    <source>
        <strain evidence="1">AA-2017</strain>
        <tissue evidence="1">Whole larva</tissue>
    </source>
</reference>
<dbReference type="OrthoDB" id="1029639at2759"/>
<proteinExistence type="predicted"/>
<name>A0A834LYD6_RHYFE</name>
<keyword evidence="2" id="KW-1185">Reference proteome</keyword>
<gene>
    <name evidence="1" type="ORF">GWI33_001301</name>
</gene>
<feature type="non-terminal residue" evidence="1">
    <location>
        <position position="31"/>
    </location>
</feature>
<comment type="caution">
    <text evidence="1">The sequence shown here is derived from an EMBL/GenBank/DDBJ whole genome shotgun (WGS) entry which is preliminary data.</text>
</comment>
<evidence type="ECO:0000313" key="1">
    <source>
        <dbReference type="EMBL" id="KAF7263728.1"/>
    </source>
</evidence>
<organism evidence="1 2">
    <name type="scientific">Rhynchophorus ferrugineus</name>
    <name type="common">Red palm weevil</name>
    <name type="synonym">Curculio ferrugineus</name>
    <dbReference type="NCBI Taxonomy" id="354439"/>
    <lineage>
        <taxon>Eukaryota</taxon>
        <taxon>Metazoa</taxon>
        <taxon>Ecdysozoa</taxon>
        <taxon>Arthropoda</taxon>
        <taxon>Hexapoda</taxon>
        <taxon>Insecta</taxon>
        <taxon>Pterygota</taxon>
        <taxon>Neoptera</taxon>
        <taxon>Endopterygota</taxon>
        <taxon>Coleoptera</taxon>
        <taxon>Polyphaga</taxon>
        <taxon>Cucujiformia</taxon>
        <taxon>Curculionidae</taxon>
        <taxon>Dryophthorinae</taxon>
        <taxon>Rhynchophorus</taxon>
    </lineage>
</organism>
<dbReference type="AlphaFoldDB" id="A0A834LYD6"/>
<dbReference type="Proteomes" id="UP000625711">
    <property type="component" value="Unassembled WGS sequence"/>
</dbReference>
<evidence type="ECO:0000313" key="2">
    <source>
        <dbReference type="Proteomes" id="UP000625711"/>
    </source>
</evidence>
<accession>A0A834LYD6</accession>
<protein>
    <submittedName>
        <fullName evidence="1">Uncharacterized protein</fullName>
    </submittedName>
</protein>
<dbReference type="EMBL" id="JAACXV010019913">
    <property type="protein sequence ID" value="KAF7263728.1"/>
    <property type="molecule type" value="Genomic_DNA"/>
</dbReference>